<name>A0A0J1GQ07_9GAMM</name>
<organism evidence="1 2">
    <name type="scientific">Photobacterium aphoticum</name>
    <dbReference type="NCBI Taxonomy" id="754436"/>
    <lineage>
        <taxon>Bacteria</taxon>
        <taxon>Pseudomonadati</taxon>
        <taxon>Pseudomonadota</taxon>
        <taxon>Gammaproteobacteria</taxon>
        <taxon>Vibrionales</taxon>
        <taxon>Vibrionaceae</taxon>
        <taxon>Photobacterium</taxon>
    </lineage>
</organism>
<accession>A0A0J1GQ07</accession>
<dbReference type="OrthoDB" id="5873739at2"/>
<evidence type="ECO:0000313" key="2">
    <source>
        <dbReference type="Proteomes" id="UP000036426"/>
    </source>
</evidence>
<dbReference type="Proteomes" id="UP000036426">
    <property type="component" value="Unassembled WGS sequence"/>
</dbReference>
<gene>
    <name evidence="1" type="ORF">ABT58_04525</name>
</gene>
<proteinExistence type="predicted"/>
<sequence length="238" mass="25517">MLKKTVMAGFIVSALAGCSLMDGQTSATADRAEMTKELAKTCAELGSDYTTVSYAVDKASKVMVSIQERQCSVFGDYRTLASKHADVAGFLAINADKSDEELLVAMNEFDADKPANKKIRPQVEAYKNASDAIFDKNVKLAADLALQAAEIAIIASQNATAIAHDTANQGIGNLLTALSNESKEEGEKKEVVPVVAAYNELKARSTLAYDANTLISMDQNTIEQLENLDKVLAEKVKS</sequence>
<keyword evidence="2" id="KW-1185">Reference proteome</keyword>
<dbReference type="AlphaFoldDB" id="A0A0J1GQ07"/>
<reference evidence="1 2" key="1">
    <citation type="submission" date="2015-05" db="EMBL/GenBank/DDBJ databases">
        <title>Photobacterium galathea sp. nov.</title>
        <authorList>
            <person name="Machado H."/>
            <person name="Gram L."/>
        </authorList>
    </citation>
    <scope>NUCLEOTIDE SEQUENCE [LARGE SCALE GENOMIC DNA]</scope>
    <source>
        <strain evidence="1 2">DSM 25995</strain>
    </source>
</reference>
<dbReference type="EMBL" id="LDOV01000010">
    <property type="protein sequence ID" value="KLV01711.1"/>
    <property type="molecule type" value="Genomic_DNA"/>
</dbReference>
<dbReference type="PATRIC" id="fig|754436.4.peg.964"/>
<comment type="caution">
    <text evidence="1">The sequence shown here is derived from an EMBL/GenBank/DDBJ whole genome shotgun (WGS) entry which is preliminary data.</text>
</comment>
<evidence type="ECO:0008006" key="3">
    <source>
        <dbReference type="Google" id="ProtNLM"/>
    </source>
</evidence>
<dbReference type="RefSeq" id="WP_047873163.1">
    <property type="nucleotide sequence ID" value="NZ_BMYC01000001.1"/>
</dbReference>
<evidence type="ECO:0000313" key="1">
    <source>
        <dbReference type="EMBL" id="KLV01711.1"/>
    </source>
</evidence>
<protein>
    <recommendedName>
        <fullName evidence="3">Lipoprotein</fullName>
    </recommendedName>
</protein>
<dbReference type="PROSITE" id="PS51257">
    <property type="entry name" value="PROKAR_LIPOPROTEIN"/>
    <property type="match status" value="1"/>
</dbReference>